<evidence type="ECO:0000313" key="2">
    <source>
        <dbReference type="Proteomes" id="UP001331761"/>
    </source>
</evidence>
<comment type="caution">
    <text evidence="1">The sequence shown here is derived from an EMBL/GenBank/DDBJ whole genome shotgun (WGS) entry which is preliminary data.</text>
</comment>
<accession>A0AAN8FM97</accession>
<proteinExistence type="predicted"/>
<sequence length="184" mass="20181">MQGASVSEKANVIIAASFALSGQVSGESVDQLSSFQVSEYEPDSNELEWSSEEDCVGETNPKAYKKYFMVKGSMLMKLFRYCPRCGHRIVKAQLKAMGTAAVVRLACEGCLVRVGRWESQERAVGHSRERLYRGNVVAAVSAITTGVRHVVSRPPAICICIYHSGDVGAINRITRKTAVQQLDH</sequence>
<dbReference type="AlphaFoldDB" id="A0AAN8FM97"/>
<dbReference type="Proteomes" id="UP001331761">
    <property type="component" value="Unassembled WGS sequence"/>
</dbReference>
<dbReference type="EMBL" id="WIXE01016058">
    <property type="protein sequence ID" value="KAK5972973.1"/>
    <property type="molecule type" value="Genomic_DNA"/>
</dbReference>
<evidence type="ECO:0000313" key="1">
    <source>
        <dbReference type="EMBL" id="KAK5972973.1"/>
    </source>
</evidence>
<organism evidence="1 2">
    <name type="scientific">Trichostrongylus colubriformis</name>
    <name type="common">Black scour worm</name>
    <dbReference type="NCBI Taxonomy" id="6319"/>
    <lineage>
        <taxon>Eukaryota</taxon>
        <taxon>Metazoa</taxon>
        <taxon>Ecdysozoa</taxon>
        <taxon>Nematoda</taxon>
        <taxon>Chromadorea</taxon>
        <taxon>Rhabditida</taxon>
        <taxon>Rhabditina</taxon>
        <taxon>Rhabditomorpha</taxon>
        <taxon>Strongyloidea</taxon>
        <taxon>Trichostrongylidae</taxon>
        <taxon>Trichostrongylus</taxon>
    </lineage>
</organism>
<gene>
    <name evidence="1" type="ORF">GCK32_008419</name>
</gene>
<protein>
    <submittedName>
        <fullName evidence="1">Uncharacterized protein</fullName>
    </submittedName>
</protein>
<reference evidence="1 2" key="1">
    <citation type="submission" date="2019-10" db="EMBL/GenBank/DDBJ databases">
        <title>Assembly and Annotation for the nematode Trichostrongylus colubriformis.</title>
        <authorList>
            <person name="Martin J."/>
        </authorList>
    </citation>
    <scope>NUCLEOTIDE SEQUENCE [LARGE SCALE GENOMIC DNA]</scope>
    <source>
        <strain evidence="1">G859</strain>
        <tissue evidence="1">Whole worm</tissue>
    </source>
</reference>
<name>A0AAN8FM97_TRICO</name>
<keyword evidence="2" id="KW-1185">Reference proteome</keyword>